<gene>
    <name evidence="1" type="ORF">MJO28_004349</name>
</gene>
<reference evidence="2" key="1">
    <citation type="journal article" date="2018" name="BMC Genomics">
        <title>Genomic insights into host adaptation between the wheat stripe rust pathogen (Puccinia striiformis f. sp. tritici) and the barley stripe rust pathogen (Puccinia striiformis f. sp. hordei).</title>
        <authorList>
            <person name="Xia C."/>
            <person name="Wang M."/>
            <person name="Yin C."/>
            <person name="Cornejo O.E."/>
            <person name="Hulbert S.H."/>
            <person name="Chen X."/>
        </authorList>
    </citation>
    <scope>NUCLEOTIDE SEQUENCE [LARGE SCALE GENOMIC DNA]</scope>
    <source>
        <strain evidence="2">93-210</strain>
    </source>
</reference>
<keyword evidence="2" id="KW-1185">Reference proteome</keyword>
<sequence>NSVKLLKSPAHQSSQPVSTNRLIQAGICLSQSEQERYRRTTNQPIMINVEDSAHKSEDGLLIRFRLIQLDTLNISPSESSPQCLRTSPFLPRGQHLYKVPVVRMFGATQAGQRVVAHVHGAMPYFYVQYEAGIGPDIVHNYIRRLGAALNYATAASLGKISSAQPGDRSRHQYVAYVALCKGIPFYGFHVGYRYFLKIYCSQPKFKKRMAELLRTGKVMSPFPHAQGGGTKSTGSSGFKIFEEHIPFHLQFMLDHNLYGCGWVELSNCVFRRPLPDTHGTSEELQGPIYLANNVPESQMAHVDLTKSSYCPLELDCTVADIINRHWVKERQLHHDFVEFLEHPISDNKKLVQSVKELWEDEQGRRQKRGQTGPEEVRETGPASQRDYLRGEQPQWFMEPNFRAQIQQIIRQKQKNVTEDNKRDQAERETAFQHFIKPESSLSKFIPTTFQAVDAIHVNKWLKDEREENPYGVWAMKGIGTGFAVKIDSKEVSKESADKVDDDEAELHLVGIDIAAIQSQMESYKDEGPDDENDLVPNLGLDTIEEEDFDEFNWDEIDNLDLMGRREPNAGGSKRTTPTKANLKHSSRSPTVSPSKRLQSLRNEFQSPRKLNPPGGDPKDVHEHGNGSGLQSALKRERKEQDDGFIQPKAGKMMRFVERLQGVDDNPKSSPSHDLTTGQLLHPITSTGLQAELTASSNAFVPIPKSTNHAGTANQRDEASPSQEVHEHSMNQPKQQHLHPDLPIDDHPDSMSISHSTTVDETARMRLDLAILTHTQCPKRSHTNTRWYRYHASCPGTDELINSLGDFNLPMKIYRDPFYSDPNDVPNQKREYAGRQYTILGSSLRFIKEFEHQVKTFGTARVLSEKSILHIPRWEFATPPPRLSDLRETPIGKSSKCSKDFLLVSQVEGPTQHNGGFKFTQVKSKSTAQESQHMDVLAIEVYADSKKDRRPDPATDQIKVLFYCLKTERQDIEVNRPDSVTRVGIIMVDEHQSNTQAYSESLKLPKYALDDCCIEVVDTEVELLNSLIDKIRTWDPEVLTGFELESWSWGYVMRRGCELDFDLVYEFGRVRSDSHGRFAGKEDKWGYNHGSTIKITGRHVLSIWRIIRSELALTQYTFENVVYHVLRTRVPHYSFSTLAKWWKDGTIEYRRRVLMYYIARVELDINLVEETEMISRNAEISRVLGVDFFSAISRGSQFKVESVVFRISKPENYLLPSPSRDEVAKQNAAECIPLVMEPQSAFYKSPLLVLDFQSLYPSIMIAYNYCYSTCLGRVSAFKGVNKLGTSILDLPDGLLELLRDDIIGELIPPSTIRISPNGLMFVKHHVRKSLLSKMLSEFLDTRVMIKQSMKLTKDDKALTKMLNARQLGLKFIANVTYGYTSASFSGRMPCVEIADAIVQTGRETLEKSMEVIHSVQEWGAKVVYGDTDSLFVYLPGKTKEEAFRIGNEMADAITKRNPAPVKLKFEKVYLPCVLMAKKRYVGAKYENLTDTEPVFDAKGIEVVRRDGIPALQKIQETCLKKLFATQDLSDIKAYLYRQWQRLLLGKVSIQDFTFAKEVKLGTYSEKGPPPPGALIAARKMALDPRTEPAYAERVPYVIVKGAPQSRLRDRAVSPELLLQNRSVLLNNPSMNILFCGSTLNHTEKFMWPIPLMFSCDTALSIWENSSLLALDAEYYINRVFIPSLARIFNLIGVDVAAWYQSMPRMIRVSKSGGLLESDRTKSNSKLLENALVEPINDQQTDVVQNPSKANKLLVDEHFRSDRCLNCQKDGQKGILCESCATHPTEVACSLLSKARSIEKKRSQVELICRRCTSISTIEAKIECDSLDCSILYDRVKADWMVEDSHKWISAVDQIEEGKSLDQMTSLEW</sequence>
<accession>A0ACC0EQZ8</accession>
<protein>
    <submittedName>
        <fullName evidence="1">Uncharacterized protein</fullName>
    </submittedName>
</protein>
<organism evidence="1 2">
    <name type="scientific">Puccinia striiformis f. sp. tritici</name>
    <dbReference type="NCBI Taxonomy" id="168172"/>
    <lineage>
        <taxon>Eukaryota</taxon>
        <taxon>Fungi</taxon>
        <taxon>Dikarya</taxon>
        <taxon>Basidiomycota</taxon>
        <taxon>Pucciniomycotina</taxon>
        <taxon>Pucciniomycetes</taxon>
        <taxon>Pucciniales</taxon>
        <taxon>Pucciniaceae</taxon>
        <taxon>Puccinia</taxon>
    </lineage>
</organism>
<comment type="caution">
    <text evidence="1">The sequence shown here is derived from an EMBL/GenBank/DDBJ whole genome shotgun (WGS) entry which is preliminary data.</text>
</comment>
<proteinExistence type="predicted"/>
<evidence type="ECO:0000313" key="2">
    <source>
        <dbReference type="Proteomes" id="UP001060170"/>
    </source>
</evidence>
<reference evidence="2" key="2">
    <citation type="journal article" date="2018" name="Mol. Plant Microbe Interact.">
        <title>Genome sequence resources for the wheat stripe rust pathogen (Puccinia striiformis f. sp. tritici) and the barley stripe rust pathogen (Puccinia striiformis f. sp. hordei).</title>
        <authorList>
            <person name="Xia C."/>
            <person name="Wang M."/>
            <person name="Yin C."/>
            <person name="Cornejo O.E."/>
            <person name="Hulbert S.H."/>
            <person name="Chen X."/>
        </authorList>
    </citation>
    <scope>NUCLEOTIDE SEQUENCE [LARGE SCALE GENOMIC DNA]</scope>
    <source>
        <strain evidence="2">93-210</strain>
    </source>
</reference>
<name>A0ACC0EQZ8_9BASI</name>
<evidence type="ECO:0000313" key="1">
    <source>
        <dbReference type="EMBL" id="KAI7957254.1"/>
    </source>
</evidence>
<feature type="non-terminal residue" evidence="1">
    <location>
        <position position="1"/>
    </location>
</feature>
<reference evidence="1 2" key="3">
    <citation type="journal article" date="2022" name="Microbiol. Spectr.">
        <title>Folding features and dynamics of 3D genome architecture in plant fungal pathogens.</title>
        <authorList>
            <person name="Xia C."/>
        </authorList>
    </citation>
    <scope>NUCLEOTIDE SEQUENCE [LARGE SCALE GENOMIC DNA]</scope>
    <source>
        <strain evidence="1 2">93-210</strain>
    </source>
</reference>
<dbReference type="Proteomes" id="UP001060170">
    <property type="component" value="Chromosome 4"/>
</dbReference>
<dbReference type="EMBL" id="CM045868">
    <property type="protein sequence ID" value="KAI7957254.1"/>
    <property type="molecule type" value="Genomic_DNA"/>
</dbReference>